<dbReference type="InterPro" id="IPR002731">
    <property type="entry name" value="ATPase_BadF"/>
</dbReference>
<evidence type="ECO:0000256" key="5">
    <source>
        <dbReference type="ARBA" id="ARBA00023277"/>
    </source>
</evidence>
<reference evidence="8" key="2">
    <citation type="journal article" date="2023" name="IMA Fungus">
        <title>Comparative genomic study of the Penicillium genus elucidates a diverse pangenome and 15 lateral gene transfer events.</title>
        <authorList>
            <person name="Petersen C."/>
            <person name="Sorensen T."/>
            <person name="Nielsen M.R."/>
            <person name="Sondergaard T.E."/>
            <person name="Sorensen J.L."/>
            <person name="Fitzpatrick D.A."/>
            <person name="Frisvad J.C."/>
            <person name="Nielsen K.L."/>
        </authorList>
    </citation>
    <scope>NUCLEOTIDE SEQUENCE</scope>
    <source>
        <strain evidence="8">IBT 17660</strain>
    </source>
</reference>
<dbReference type="AlphaFoldDB" id="A0A9W9X9T8"/>
<dbReference type="CDD" id="cd05007">
    <property type="entry name" value="SIS_Etherase"/>
    <property type="match status" value="1"/>
</dbReference>
<proteinExistence type="inferred from homology"/>
<dbReference type="NCBIfam" id="NF003915">
    <property type="entry name" value="PRK05441.1"/>
    <property type="match status" value="1"/>
</dbReference>
<keyword evidence="4" id="KW-0456">Lyase</keyword>
<dbReference type="Proteomes" id="UP001147760">
    <property type="component" value="Unassembled WGS sequence"/>
</dbReference>
<dbReference type="InterPro" id="IPR046348">
    <property type="entry name" value="SIS_dom_sf"/>
</dbReference>
<dbReference type="SUPFAM" id="SSF53067">
    <property type="entry name" value="Actin-like ATPase domain"/>
    <property type="match status" value="1"/>
</dbReference>
<dbReference type="GO" id="GO:0016835">
    <property type="term" value="F:carbon-oxygen lyase activity"/>
    <property type="evidence" value="ECO:0007669"/>
    <property type="project" value="InterPro"/>
</dbReference>
<sequence length="689" mass="72138">MDLGSLSQLQTEGVNPRTMHIDRMSTLDMCTVINADDQKVPESVVPCLPIIAGAIDALTPRVRQGGRVIYVGAGTSGRLGILDASEIPPTFAAPRGQFVGLIAGGDAAIRSAQEGAEDDEKAGEDEMESLNLNPELDSIIGIASSGRTPYVLGCLAFAKRLGCVTIAVVCTVPSAIGLSGNVDFVISPVSGPEVVTGSTRLKAGTVTKLVLNMLSTGTMIRTGKTYGNMLILGFKMVDLVASNLKLEQRSRNILRRLSGKCQSSSDAELDALLSRCNASVKLAILVAETGESVETCQGYIDAAGGVLANALAAISKPVEQKATSTSTQKFALCIDGGGTKCAAVVASGTSVVGQGSAGPCNLYGLFSFRVYTLLTLMLTFVRTDNIGNIDGVIATLLDAARAALKDALPSDVEQTESLWKERLRTSFSSVWIGLAGIDRAGLEGVLAPKLRQAFGITNEKELQLTNDVDLLTAGVPKSLGTPSILVVIAGTGSVAMRYKWSDDQQKYSRSARSGGWGHTLGDQGGGYAIGMKAIQHTLGVLEDITLGLDKTGGDELCKAVAEKLACQISESASIDMLNNILAQNYSQGLKARIASIAPVVLGLVDKNQTAAAIVSSQVALLVGGTLGRLVKPQATGYQPSEASVLVLAGGLMKNERYRATFEKQLDSHRLYFKGMVVVEDAARLGATYS</sequence>
<dbReference type="NCBIfam" id="NF009222">
    <property type="entry name" value="PRK12570.1"/>
    <property type="match status" value="1"/>
</dbReference>
<dbReference type="EMBL" id="JAPWDO010000001">
    <property type="protein sequence ID" value="KAJ5486769.1"/>
    <property type="molecule type" value="Genomic_DNA"/>
</dbReference>
<evidence type="ECO:0000259" key="7">
    <source>
        <dbReference type="PROSITE" id="PS51464"/>
    </source>
</evidence>
<evidence type="ECO:0000256" key="1">
    <source>
        <dbReference type="ARBA" id="ARBA00006198"/>
    </source>
</evidence>
<evidence type="ECO:0000313" key="9">
    <source>
        <dbReference type="Proteomes" id="UP001147760"/>
    </source>
</evidence>
<dbReference type="GO" id="GO:0042593">
    <property type="term" value="P:glucose homeostasis"/>
    <property type="evidence" value="ECO:0007669"/>
    <property type="project" value="TreeGrafter"/>
</dbReference>
<gene>
    <name evidence="8" type="ORF">N7530_001069</name>
</gene>
<dbReference type="PANTHER" id="PTHR10088:SF4">
    <property type="entry name" value="GLUCOKINASE REGULATORY PROTEIN"/>
    <property type="match status" value="1"/>
</dbReference>
<feature type="domain" description="SIS" evidence="7">
    <location>
        <begin position="58"/>
        <end position="224"/>
    </location>
</feature>
<evidence type="ECO:0000256" key="6">
    <source>
        <dbReference type="ARBA" id="ARBA00031123"/>
    </source>
</evidence>
<dbReference type="PROSITE" id="PS01272">
    <property type="entry name" value="GCKR"/>
    <property type="match status" value="1"/>
</dbReference>
<dbReference type="GO" id="GO:0019899">
    <property type="term" value="F:enzyme binding"/>
    <property type="evidence" value="ECO:0007669"/>
    <property type="project" value="TreeGrafter"/>
</dbReference>
<name>A0A9W9X9T8_9EURO</name>
<comment type="similarity">
    <text evidence="1">Belongs to the eukaryotic-type N-acetylglucosamine kinase family.</text>
</comment>
<dbReference type="Pfam" id="PF01869">
    <property type="entry name" value="BcrAD_BadFG"/>
    <property type="match status" value="1"/>
</dbReference>
<dbReference type="NCBIfam" id="TIGR00274">
    <property type="entry name" value="N-acetylmuramic acid 6-phosphate etherase"/>
    <property type="match status" value="1"/>
</dbReference>
<dbReference type="InterPro" id="IPR001347">
    <property type="entry name" value="SIS_dom"/>
</dbReference>
<evidence type="ECO:0000256" key="3">
    <source>
        <dbReference type="ARBA" id="ARBA00014974"/>
    </source>
</evidence>
<dbReference type="PROSITE" id="PS51464">
    <property type="entry name" value="SIS"/>
    <property type="match status" value="1"/>
</dbReference>
<organism evidence="8 9">
    <name type="scientific">Penicillium desertorum</name>
    <dbReference type="NCBI Taxonomy" id="1303715"/>
    <lineage>
        <taxon>Eukaryota</taxon>
        <taxon>Fungi</taxon>
        <taxon>Dikarya</taxon>
        <taxon>Ascomycota</taxon>
        <taxon>Pezizomycotina</taxon>
        <taxon>Eurotiomycetes</taxon>
        <taxon>Eurotiomycetidae</taxon>
        <taxon>Eurotiales</taxon>
        <taxon>Aspergillaceae</taxon>
        <taxon>Penicillium</taxon>
    </lineage>
</organism>
<dbReference type="Gene3D" id="3.30.420.40">
    <property type="match status" value="2"/>
</dbReference>
<dbReference type="PANTHER" id="PTHR10088">
    <property type="entry name" value="GLUCOKINASE REGULATORY PROTEIN"/>
    <property type="match status" value="1"/>
</dbReference>
<dbReference type="HAMAP" id="MF_00068">
    <property type="entry name" value="MurQ"/>
    <property type="match status" value="1"/>
</dbReference>
<evidence type="ECO:0000256" key="2">
    <source>
        <dbReference type="ARBA" id="ARBA00012122"/>
    </source>
</evidence>
<dbReference type="GO" id="GO:0046348">
    <property type="term" value="P:amino sugar catabolic process"/>
    <property type="evidence" value="ECO:0007669"/>
    <property type="project" value="InterPro"/>
</dbReference>
<dbReference type="GO" id="GO:0030246">
    <property type="term" value="F:carbohydrate binding"/>
    <property type="evidence" value="ECO:0007669"/>
    <property type="project" value="TreeGrafter"/>
</dbReference>
<dbReference type="Gene3D" id="1.10.8.1080">
    <property type="match status" value="1"/>
</dbReference>
<comment type="caution">
    <text evidence="8">The sequence shown here is derived from an EMBL/GenBank/DDBJ whole genome shotgun (WGS) entry which is preliminary data.</text>
</comment>
<evidence type="ECO:0000313" key="8">
    <source>
        <dbReference type="EMBL" id="KAJ5486769.1"/>
    </source>
</evidence>
<dbReference type="InterPro" id="IPR043129">
    <property type="entry name" value="ATPase_NBD"/>
</dbReference>
<protein>
    <recommendedName>
        <fullName evidence="3">N-acetyl-D-glucosamine kinase</fullName>
        <ecNumber evidence="2">2.7.1.59</ecNumber>
    </recommendedName>
    <alternativeName>
        <fullName evidence="6">GlcNAc kinase</fullName>
    </alternativeName>
</protein>
<dbReference type="GO" id="GO:0070095">
    <property type="term" value="F:fructose-6-phosphate binding"/>
    <property type="evidence" value="ECO:0007669"/>
    <property type="project" value="TreeGrafter"/>
</dbReference>
<dbReference type="Pfam" id="PF22645">
    <property type="entry name" value="GKRP_SIS_N"/>
    <property type="match status" value="1"/>
</dbReference>
<dbReference type="InterPro" id="IPR005488">
    <property type="entry name" value="Etherase_MurQ"/>
</dbReference>
<keyword evidence="9" id="KW-1185">Reference proteome</keyword>
<dbReference type="SUPFAM" id="SSF53697">
    <property type="entry name" value="SIS domain"/>
    <property type="match status" value="1"/>
</dbReference>
<dbReference type="GO" id="GO:0005829">
    <property type="term" value="C:cytosol"/>
    <property type="evidence" value="ECO:0007669"/>
    <property type="project" value="TreeGrafter"/>
</dbReference>
<dbReference type="InterPro" id="IPR040190">
    <property type="entry name" value="MURQ/GCKR"/>
</dbReference>
<dbReference type="GO" id="GO:0009750">
    <property type="term" value="P:response to fructose"/>
    <property type="evidence" value="ECO:0007669"/>
    <property type="project" value="TreeGrafter"/>
</dbReference>
<dbReference type="GO" id="GO:0045127">
    <property type="term" value="F:N-acetylglucosamine kinase activity"/>
    <property type="evidence" value="ECO:0007669"/>
    <property type="project" value="UniProtKB-EC"/>
</dbReference>
<accession>A0A9W9X9T8</accession>
<dbReference type="OrthoDB" id="311172at2759"/>
<dbReference type="FunFam" id="3.40.50.10490:FF:000014">
    <property type="entry name" value="N-acetylmuramic acid 6-phosphate etherase"/>
    <property type="match status" value="1"/>
</dbReference>
<dbReference type="GO" id="GO:0005654">
    <property type="term" value="C:nucleoplasm"/>
    <property type="evidence" value="ECO:0007669"/>
    <property type="project" value="TreeGrafter"/>
</dbReference>
<dbReference type="EC" id="2.7.1.59" evidence="2"/>
<reference evidence="8" key="1">
    <citation type="submission" date="2022-12" db="EMBL/GenBank/DDBJ databases">
        <authorList>
            <person name="Petersen C."/>
        </authorList>
    </citation>
    <scope>NUCLEOTIDE SEQUENCE</scope>
    <source>
        <strain evidence="8">IBT 17660</strain>
    </source>
</reference>
<dbReference type="Gene3D" id="3.40.50.10490">
    <property type="entry name" value="Glucose-6-phosphate isomerase like protein, domain 1"/>
    <property type="match status" value="1"/>
</dbReference>
<dbReference type="GO" id="GO:0004857">
    <property type="term" value="F:enzyme inhibitor activity"/>
    <property type="evidence" value="ECO:0007669"/>
    <property type="project" value="TreeGrafter"/>
</dbReference>
<keyword evidence="5" id="KW-0119">Carbohydrate metabolism</keyword>
<dbReference type="InterPro" id="IPR005486">
    <property type="entry name" value="Glucokinase_regulatory_CS"/>
</dbReference>
<evidence type="ECO:0000256" key="4">
    <source>
        <dbReference type="ARBA" id="ARBA00023239"/>
    </source>
</evidence>